<sequence>MRLIASGVFVAMGILATPSAAVAADCVQTPPASPHVFTGTVVSVESSGRVATVRTDDGAEVKVIGTPSETAVSTVDRAYDVGARYEFHPLNATSPFNDNAFVRLRSDRRNKFHLQEGTASLPRHVPPTPNSRVEGGSALRRITTALAMAATIVLIPVLAAPQALAHQWDGWHWNRYGATVTINVLNTATYAAEANAALNDWDSNTILSLPRVGSHTDISMFDGNYGNTGWGGLAEIISYMSGNHITHGHARLNYYYSYTSAMKQGIQCQEVGHLFGLDHSNNGCMGLGYYNNVTTTVAHNWSDISSMYRTSHHASLLEGTEAVAGPPQYSAVWRYQPRSVAQAVRMGTSVVRATVLETKQAEDLVVNAQAEPGGQDRVPTQAITLRTDETFKGAPGAVFTLFRTGTDASGIVDDPAYQVGQQYVMILDGRRADGRQVALSPRC</sequence>
<dbReference type="RefSeq" id="WP_219536487.1">
    <property type="nucleotide sequence ID" value="NZ_JAHKRM010000030.1"/>
</dbReference>
<reference evidence="3" key="1">
    <citation type="journal article" date="2019" name="Int. J. Syst. Evol. Microbiol.">
        <title>The Global Catalogue of Microorganisms (GCM) 10K type strain sequencing project: providing services to taxonomists for standard genome sequencing and annotation.</title>
        <authorList>
            <consortium name="The Broad Institute Genomics Platform"/>
            <consortium name="The Broad Institute Genome Sequencing Center for Infectious Disease"/>
            <person name="Wu L."/>
            <person name="Ma J."/>
        </authorList>
    </citation>
    <scope>NUCLEOTIDE SEQUENCE [LARGE SCALE GENOMIC DNA]</scope>
    <source>
        <strain evidence="3">CGMCC 1.15399</strain>
    </source>
</reference>
<feature type="signal peptide" evidence="1">
    <location>
        <begin position="1"/>
        <end position="23"/>
    </location>
</feature>
<dbReference type="Proteomes" id="UP001597097">
    <property type="component" value="Unassembled WGS sequence"/>
</dbReference>
<keyword evidence="3" id="KW-1185">Reference proteome</keyword>
<evidence type="ECO:0000256" key="1">
    <source>
        <dbReference type="SAM" id="SignalP"/>
    </source>
</evidence>
<gene>
    <name evidence="2" type="ORF">ACFSJ0_37550</name>
</gene>
<keyword evidence="1" id="KW-0732">Signal</keyword>
<accession>A0ABW4GJ52</accession>
<feature type="chain" id="PRO_5046361617" evidence="1">
    <location>
        <begin position="24"/>
        <end position="443"/>
    </location>
</feature>
<evidence type="ECO:0000313" key="3">
    <source>
        <dbReference type="Proteomes" id="UP001597097"/>
    </source>
</evidence>
<proteinExistence type="predicted"/>
<evidence type="ECO:0000313" key="2">
    <source>
        <dbReference type="EMBL" id="MFD1542807.1"/>
    </source>
</evidence>
<protein>
    <submittedName>
        <fullName evidence="2">Uncharacterized protein</fullName>
    </submittedName>
</protein>
<name>A0ABW4GJ52_9ACTN</name>
<organism evidence="2 3">
    <name type="scientific">Nonomuraea guangzhouensis</name>
    <dbReference type="NCBI Taxonomy" id="1291555"/>
    <lineage>
        <taxon>Bacteria</taxon>
        <taxon>Bacillati</taxon>
        <taxon>Actinomycetota</taxon>
        <taxon>Actinomycetes</taxon>
        <taxon>Streptosporangiales</taxon>
        <taxon>Streptosporangiaceae</taxon>
        <taxon>Nonomuraea</taxon>
    </lineage>
</organism>
<dbReference type="EMBL" id="JBHUCM010000033">
    <property type="protein sequence ID" value="MFD1542807.1"/>
    <property type="molecule type" value="Genomic_DNA"/>
</dbReference>
<comment type="caution">
    <text evidence="2">The sequence shown here is derived from an EMBL/GenBank/DDBJ whole genome shotgun (WGS) entry which is preliminary data.</text>
</comment>